<dbReference type="AlphaFoldDB" id="A0A067NDS5"/>
<dbReference type="InParanoid" id="A0A067NDS5"/>
<evidence type="ECO:0000313" key="2">
    <source>
        <dbReference type="EMBL" id="KDQ25125.1"/>
    </source>
</evidence>
<dbReference type="VEuPathDB" id="FungiDB:PLEOSDRAFT_1094530"/>
<reference evidence="3" key="1">
    <citation type="journal article" date="2014" name="Proc. Natl. Acad. Sci. U.S.A.">
        <title>Extensive sampling of basidiomycete genomes demonstrates inadequacy of the white-rot/brown-rot paradigm for wood decay fungi.</title>
        <authorList>
            <person name="Riley R."/>
            <person name="Salamov A.A."/>
            <person name="Brown D.W."/>
            <person name="Nagy L.G."/>
            <person name="Floudas D."/>
            <person name="Held B.W."/>
            <person name="Levasseur A."/>
            <person name="Lombard V."/>
            <person name="Morin E."/>
            <person name="Otillar R."/>
            <person name="Lindquist E.A."/>
            <person name="Sun H."/>
            <person name="LaButti K.M."/>
            <person name="Schmutz J."/>
            <person name="Jabbour D."/>
            <person name="Luo H."/>
            <person name="Baker S.E."/>
            <person name="Pisabarro A.G."/>
            <person name="Walton J.D."/>
            <person name="Blanchette R.A."/>
            <person name="Henrissat B."/>
            <person name="Martin F."/>
            <person name="Cullen D."/>
            <person name="Hibbett D.S."/>
            <person name="Grigoriev I.V."/>
        </authorList>
    </citation>
    <scope>NUCLEOTIDE SEQUENCE [LARGE SCALE GENOMIC DNA]</scope>
    <source>
        <strain evidence="3">PC15</strain>
    </source>
</reference>
<feature type="region of interest" description="Disordered" evidence="1">
    <location>
        <begin position="18"/>
        <end position="41"/>
    </location>
</feature>
<evidence type="ECO:0000313" key="3">
    <source>
        <dbReference type="Proteomes" id="UP000027073"/>
    </source>
</evidence>
<dbReference type="EMBL" id="KL198011">
    <property type="protein sequence ID" value="KDQ25125.1"/>
    <property type="molecule type" value="Genomic_DNA"/>
</dbReference>
<accession>A0A067NDS5</accession>
<gene>
    <name evidence="2" type="ORF">PLEOSDRAFT_1094530</name>
</gene>
<dbReference type="Proteomes" id="UP000027073">
    <property type="component" value="Unassembled WGS sequence"/>
</dbReference>
<sequence length="69" mass="7686">MFRFRGLGRCVLRGYPQTRQRSAARRAVDGQPINGRFPGATRPRNDHYILLSRASGASDSDFLPPVNAL</sequence>
<evidence type="ECO:0000256" key="1">
    <source>
        <dbReference type="SAM" id="MobiDB-lite"/>
    </source>
</evidence>
<name>A0A067NDS5_PLEO1</name>
<dbReference type="HOGENOM" id="CLU_2776998_0_0_1"/>
<protein>
    <submittedName>
        <fullName evidence="2">Uncharacterized protein</fullName>
    </submittedName>
</protein>
<organism evidence="2 3">
    <name type="scientific">Pleurotus ostreatus (strain PC15)</name>
    <name type="common">Oyster mushroom</name>
    <dbReference type="NCBI Taxonomy" id="1137138"/>
    <lineage>
        <taxon>Eukaryota</taxon>
        <taxon>Fungi</taxon>
        <taxon>Dikarya</taxon>
        <taxon>Basidiomycota</taxon>
        <taxon>Agaricomycotina</taxon>
        <taxon>Agaricomycetes</taxon>
        <taxon>Agaricomycetidae</taxon>
        <taxon>Agaricales</taxon>
        <taxon>Pleurotineae</taxon>
        <taxon>Pleurotaceae</taxon>
        <taxon>Pleurotus</taxon>
    </lineage>
</organism>
<proteinExistence type="predicted"/>